<keyword evidence="2" id="KW-0812">Transmembrane</keyword>
<feature type="transmembrane region" description="Helical" evidence="2">
    <location>
        <begin position="99"/>
        <end position="122"/>
    </location>
</feature>
<proteinExistence type="predicted"/>
<dbReference type="AlphaFoldDB" id="A0A8S1HM80"/>
<protein>
    <recommendedName>
        <fullName evidence="3">PDZ domain-containing protein</fullName>
    </recommendedName>
</protein>
<accession>A0A8S1HM80</accession>
<feature type="compositionally biased region" description="Basic and acidic residues" evidence="1">
    <location>
        <begin position="314"/>
        <end position="330"/>
    </location>
</feature>
<feature type="compositionally biased region" description="Polar residues" evidence="1">
    <location>
        <begin position="352"/>
        <end position="363"/>
    </location>
</feature>
<feature type="compositionally biased region" description="Basic and acidic residues" evidence="1">
    <location>
        <begin position="563"/>
        <end position="575"/>
    </location>
</feature>
<dbReference type="InterPro" id="IPR036034">
    <property type="entry name" value="PDZ_sf"/>
</dbReference>
<gene>
    <name evidence="4" type="ORF">CAUJ_LOCUS11320</name>
</gene>
<keyword evidence="2" id="KW-0472">Membrane</keyword>
<feature type="compositionally biased region" description="Basic and acidic residues" evidence="1">
    <location>
        <begin position="513"/>
        <end position="538"/>
    </location>
</feature>
<dbReference type="Gene3D" id="2.30.42.10">
    <property type="match status" value="1"/>
</dbReference>
<feature type="domain" description="PDZ" evidence="3">
    <location>
        <begin position="194"/>
        <end position="240"/>
    </location>
</feature>
<feature type="region of interest" description="Disordered" evidence="1">
    <location>
        <begin position="399"/>
        <end position="643"/>
    </location>
</feature>
<dbReference type="OrthoDB" id="447516at2759"/>
<feature type="region of interest" description="Disordered" evidence="1">
    <location>
        <begin position="294"/>
        <end position="382"/>
    </location>
</feature>
<reference evidence="4" key="1">
    <citation type="submission" date="2020-10" db="EMBL/GenBank/DDBJ databases">
        <authorList>
            <person name="Kikuchi T."/>
        </authorList>
    </citation>
    <scope>NUCLEOTIDE SEQUENCE</scope>
    <source>
        <strain evidence="4">NKZ352</strain>
    </source>
</reference>
<keyword evidence="5" id="KW-1185">Reference proteome</keyword>
<evidence type="ECO:0000256" key="1">
    <source>
        <dbReference type="SAM" id="MobiDB-lite"/>
    </source>
</evidence>
<dbReference type="EMBL" id="CAJGYM010000054">
    <property type="protein sequence ID" value="CAD6195401.1"/>
    <property type="molecule type" value="Genomic_DNA"/>
</dbReference>
<feature type="compositionally biased region" description="Polar residues" evidence="1">
    <location>
        <begin position="445"/>
        <end position="462"/>
    </location>
</feature>
<evidence type="ECO:0000313" key="4">
    <source>
        <dbReference type="EMBL" id="CAD6195401.1"/>
    </source>
</evidence>
<keyword evidence="2" id="KW-1133">Transmembrane helix</keyword>
<evidence type="ECO:0000256" key="2">
    <source>
        <dbReference type="SAM" id="Phobius"/>
    </source>
</evidence>
<dbReference type="SUPFAM" id="SSF50156">
    <property type="entry name" value="PDZ domain-like"/>
    <property type="match status" value="1"/>
</dbReference>
<name>A0A8S1HM80_9PELO</name>
<dbReference type="InterPro" id="IPR001478">
    <property type="entry name" value="PDZ"/>
</dbReference>
<evidence type="ECO:0000259" key="3">
    <source>
        <dbReference type="PROSITE" id="PS50106"/>
    </source>
</evidence>
<comment type="caution">
    <text evidence="4">The sequence shown here is derived from an EMBL/GenBank/DDBJ whole genome shotgun (WGS) entry which is preliminary data.</text>
</comment>
<organism evidence="4 5">
    <name type="scientific">Caenorhabditis auriculariae</name>
    <dbReference type="NCBI Taxonomy" id="2777116"/>
    <lineage>
        <taxon>Eukaryota</taxon>
        <taxon>Metazoa</taxon>
        <taxon>Ecdysozoa</taxon>
        <taxon>Nematoda</taxon>
        <taxon>Chromadorea</taxon>
        <taxon>Rhabditida</taxon>
        <taxon>Rhabditina</taxon>
        <taxon>Rhabditomorpha</taxon>
        <taxon>Rhabditoidea</taxon>
        <taxon>Rhabditidae</taxon>
        <taxon>Peloderinae</taxon>
        <taxon>Caenorhabditis</taxon>
    </lineage>
</organism>
<sequence length="643" mass="70398">MSQRDKQINLISDNLTLASGHPSSGISPFSNTPALYDPSHLPPASIHCPSLWPWAFFGTFIEKSEAMGRKLAVFFSISSLAMVVSAAETCLSQPQLFGVIFGSVGAAFLICAVIAVLLWICLRRSQEEKKTEEKSAYANAACDVEDRGVDAKKTSLRNKMTMIDSFKLRKKGEDVGTQKAYSMEYINEVDGKVGVQLSGEDIGGLGFNIQGNMNEGIYVRNLVPKGIAEECGNILIGDRIKSLTIIYASPYKVKLELERKMAESTGGEDSDDDKDVRYHPLFRSNTMTHVHFNPLGSATVESPKPARSASAETTQKHELPRKSESTKVAEPDSTITDLSSSEKSGADADASQMESSDYASDNTSEYRESETDGAASDKTISTQKTLSDRIEITDIIFDTIKSPTPPPHKKLEHCTELPPKQKKVIHRSPSPKVAHKPPPSPKVNRATSPQKQVTVEDSTQTVPKPVPISVAVPTQTEATLQEAPIPPPISSIPVRNEVQKPAKSTPTPPKAPEITEARVSRIPKRAESIKTPIVERKLPSLPKSITQRSHSADKSDNVWSRLYLEKKGQLRKTRDPLASPTPSGQPSPAAPATSPQPPRSQSSNPRVSEDKYGTLNRERRDRLAANDAELERQREELRKLGIL</sequence>
<dbReference type="CDD" id="cd00136">
    <property type="entry name" value="PDZ_canonical"/>
    <property type="match status" value="1"/>
</dbReference>
<feature type="compositionally biased region" description="Pro residues" evidence="1">
    <location>
        <begin position="583"/>
        <end position="598"/>
    </location>
</feature>
<feature type="compositionally biased region" description="Basic and acidic residues" evidence="1">
    <location>
        <begin position="607"/>
        <end position="643"/>
    </location>
</feature>
<feature type="compositionally biased region" description="Polar residues" evidence="1">
    <location>
        <begin position="333"/>
        <end position="343"/>
    </location>
</feature>
<evidence type="ECO:0000313" key="5">
    <source>
        <dbReference type="Proteomes" id="UP000835052"/>
    </source>
</evidence>
<dbReference type="PROSITE" id="PS50106">
    <property type="entry name" value="PDZ"/>
    <property type="match status" value="1"/>
</dbReference>
<dbReference type="Proteomes" id="UP000835052">
    <property type="component" value="Unassembled WGS sequence"/>
</dbReference>